<sequence length="178" mass="20132">MRVKNADDRPIYDLKWQPGWLVCPFDNTAFEDVKVSFQPPTRMMEAGGEHRVDVLDTSVRHLSLVRPVQRYLYLPAMTFEDDDGYLFCWDNDPLPEIMQNGRVTGTWSPMDDNRKDYPADQPAFREARELRPSAVVSEPEVESLDGEPNVETVEAEKKQPEGEASPLVDDSADGTTAG</sequence>
<organism evidence="2 3">
    <name type="scientific">Nocardia jinanensis</name>
    <dbReference type="NCBI Taxonomy" id="382504"/>
    <lineage>
        <taxon>Bacteria</taxon>
        <taxon>Bacillati</taxon>
        <taxon>Actinomycetota</taxon>
        <taxon>Actinomycetes</taxon>
        <taxon>Mycobacteriales</taxon>
        <taxon>Nocardiaceae</taxon>
        <taxon>Nocardia</taxon>
    </lineage>
</organism>
<evidence type="ECO:0000256" key="1">
    <source>
        <dbReference type="SAM" id="MobiDB-lite"/>
    </source>
</evidence>
<comment type="caution">
    <text evidence="2">The sequence shown here is derived from an EMBL/GenBank/DDBJ whole genome shotgun (WGS) entry which is preliminary data.</text>
</comment>
<protein>
    <submittedName>
        <fullName evidence="2">Uncharacterized protein</fullName>
    </submittedName>
</protein>
<feature type="region of interest" description="Disordered" evidence="1">
    <location>
        <begin position="126"/>
        <end position="178"/>
    </location>
</feature>
<gene>
    <name evidence="2" type="ORF">GCM10011588_27140</name>
</gene>
<accession>A0A917RK79</accession>
<reference evidence="2" key="2">
    <citation type="submission" date="2020-09" db="EMBL/GenBank/DDBJ databases">
        <authorList>
            <person name="Sun Q."/>
            <person name="Zhou Y."/>
        </authorList>
    </citation>
    <scope>NUCLEOTIDE SEQUENCE</scope>
    <source>
        <strain evidence="2">CGMCC 4.3508</strain>
    </source>
</reference>
<proteinExistence type="predicted"/>
<evidence type="ECO:0000313" key="2">
    <source>
        <dbReference type="EMBL" id="GGL11220.1"/>
    </source>
</evidence>
<evidence type="ECO:0000313" key="3">
    <source>
        <dbReference type="Proteomes" id="UP000638263"/>
    </source>
</evidence>
<name>A0A917RK79_9NOCA</name>
<dbReference type="Proteomes" id="UP000638263">
    <property type="component" value="Unassembled WGS sequence"/>
</dbReference>
<keyword evidence="3" id="KW-1185">Reference proteome</keyword>
<dbReference type="EMBL" id="BMMH01000004">
    <property type="protein sequence ID" value="GGL11220.1"/>
    <property type="molecule type" value="Genomic_DNA"/>
</dbReference>
<reference evidence="2" key="1">
    <citation type="journal article" date="2014" name="Int. J. Syst. Evol. Microbiol.">
        <title>Complete genome sequence of Corynebacterium casei LMG S-19264T (=DSM 44701T), isolated from a smear-ripened cheese.</title>
        <authorList>
            <consortium name="US DOE Joint Genome Institute (JGI-PGF)"/>
            <person name="Walter F."/>
            <person name="Albersmeier A."/>
            <person name="Kalinowski J."/>
            <person name="Ruckert C."/>
        </authorList>
    </citation>
    <scope>NUCLEOTIDE SEQUENCE</scope>
    <source>
        <strain evidence="2">CGMCC 4.3508</strain>
    </source>
</reference>
<dbReference type="AlphaFoldDB" id="A0A917RK79"/>